<dbReference type="RefSeq" id="WP_014555993.1">
    <property type="nucleotide sequence ID" value="NC_017459.1"/>
</dbReference>
<dbReference type="OrthoDB" id="224281at2157"/>
<gene>
    <name evidence="1" type="ordered locus">Hqrw_2504</name>
</gene>
<name>G0LIU8_HALWC</name>
<evidence type="ECO:0008006" key="3">
    <source>
        <dbReference type="Google" id="ProtNLM"/>
    </source>
</evidence>
<organism evidence="1 2">
    <name type="scientific">Haloquadratum walsbyi (strain DSM 16854 / JCM 12705 / C23)</name>
    <dbReference type="NCBI Taxonomy" id="768065"/>
    <lineage>
        <taxon>Archaea</taxon>
        <taxon>Methanobacteriati</taxon>
        <taxon>Methanobacteriota</taxon>
        <taxon>Stenosarchaea group</taxon>
        <taxon>Halobacteria</taxon>
        <taxon>Halobacteriales</taxon>
        <taxon>Haloferacaceae</taxon>
        <taxon>Haloquadratum</taxon>
    </lineage>
</organism>
<dbReference type="KEGG" id="hwc:Hqrw_2504"/>
<dbReference type="EMBL" id="FR746099">
    <property type="protein sequence ID" value="CCC40350.1"/>
    <property type="molecule type" value="Genomic_DNA"/>
</dbReference>
<dbReference type="Proteomes" id="UP000007954">
    <property type="component" value="Chromosome"/>
</dbReference>
<sequence length="132" mass="15044">MTFKRRIRSYYAALRAGEPLGEFFADEDSIVKFGISDRLAGGDTIREGLSTQTSRTTNWVVDSKNLTVYTASTYACFSDDVRIEWTDTVEDERYAFDTRWSGTLEVRDTDIEAGEANPVFIGMHVSTPRFFR</sequence>
<dbReference type="HOGENOM" id="CLU_128030_0_0_2"/>
<proteinExistence type="predicted"/>
<dbReference type="GeneID" id="12447217"/>
<dbReference type="AlphaFoldDB" id="G0LIU8"/>
<evidence type="ECO:0000313" key="2">
    <source>
        <dbReference type="Proteomes" id="UP000007954"/>
    </source>
</evidence>
<accession>G0LIU8</accession>
<protein>
    <recommendedName>
        <fullName evidence="3">SnoaL-like domain-containing protein</fullName>
    </recommendedName>
</protein>
<reference evidence="1 2" key="1">
    <citation type="journal article" date="2011" name="PLoS ONE">
        <title>Haloquadratum walsbyi: limited diversity in a global pond.</title>
        <authorList>
            <person name="Dyall-Smith M."/>
            <person name="Pfeiffer F."/>
            <person name="Klee K."/>
            <person name="Palm P."/>
            <person name="Gross K."/>
            <person name="Schuster S.C."/>
            <person name="Rampp M."/>
            <person name="Oesterhelt D."/>
        </authorList>
    </citation>
    <scope>NUCLEOTIDE SEQUENCE [LARGE SCALE GENOMIC DNA]</scope>
    <source>
        <strain evidence="2">DSM 16854 / JCM 12705 / C23</strain>
    </source>
</reference>
<evidence type="ECO:0000313" key="1">
    <source>
        <dbReference type="EMBL" id="CCC40350.1"/>
    </source>
</evidence>
<dbReference type="Gene3D" id="3.10.450.50">
    <property type="match status" value="1"/>
</dbReference>